<organism evidence="2 3">
    <name type="scientific">Phytophthora fragariaefolia</name>
    <dbReference type="NCBI Taxonomy" id="1490495"/>
    <lineage>
        <taxon>Eukaryota</taxon>
        <taxon>Sar</taxon>
        <taxon>Stramenopiles</taxon>
        <taxon>Oomycota</taxon>
        <taxon>Peronosporomycetes</taxon>
        <taxon>Peronosporales</taxon>
        <taxon>Peronosporaceae</taxon>
        <taxon>Phytophthora</taxon>
    </lineage>
</organism>
<evidence type="ECO:0000313" key="2">
    <source>
        <dbReference type="EMBL" id="GMF37679.1"/>
    </source>
</evidence>
<feature type="region of interest" description="Disordered" evidence="1">
    <location>
        <begin position="341"/>
        <end position="403"/>
    </location>
</feature>
<keyword evidence="3" id="KW-1185">Reference proteome</keyword>
<protein>
    <submittedName>
        <fullName evidence="2">Unnamed protein product</fullName>
    </submittedName>
</protein>
<dbReference type="SUPFAM" id="SSF56672">
    <property type="entry name" value="DNA/RNA polymerases"/>
    <property type="match status" value="1"/>
</dbReference>
<accession>A0A9W7CT63</accession>
<evidence type="ECO:0000256" key="1">
    <source>
        <dbReference type="SAM" id="MobiDB-lite"/>
    </source>
</evidence>
<feature type="compositionally biased region" description="Gly residues" evidence="1">
    <location>
        <begin position="355"/>
        <end position="370"/>
    </location>
</feature>
<evidence type="ECO:0000313" key="3">
    <source>
        <dbReference type="Proteomes" id="UP001165121"/>
    </source>
</evidence>
<feature type="compositionally biased region" description="Basic and acidic residues" evidence="1">
    <location>
        <begin position="375"/>
        <end position="395"/>
    </location>
</feature>
<dbReference type="OrthoDB" id="126062at2759"/>
<dbReference type="Gene3D" id="3.10.10.10">
    <property type="entry name" value="HIV Type 1 Reverse Transcriptase, subunit A, domain 1"/>
    <property type="match status" value="1"/>
</dbReference>
<dbReference type="EMBL" id="BSXT01001033">
    <property type="protein sequence ID" value="GMF37679.1"/>
    <property type="molecule type" value="Genomic_DNA"/>
</dbReference>
<dbReference type="AlphaFoldDB" id="A0A9W7CT63"/>
<reference evidence="2" key="1">
    <citation type="submission" date="2023-04" db="EMBL/GenBank/DDBJ databases">
        <title>Phytophthora fragariaefolia NBRC 109709.</title>
        <authorList>
            <person name="Ichikawa N."/>
            <person name="Sato H."/>
            <person name="Tonouchi N."/>
        </authorList>
    </citation>
    <scope>NUCLEOTIDE SEQUENCE</scope>
    <source>
        <strain evidence="2">NBRC 109709</strain>
    </source>
</reference>
<sequence length="767" mass="85311">MALHTRRSCIARDRLTETRSGWNRISRELSGPAEGRLRSKLTLISSESGSAPGPARDNMELQDVHIDDASDRGPAQESTSADVDELTERAAAMQLESAPSPMPRSPGLQLQIPNPFEPSDQPVTDELIQTVSPASSGQRVAAAPALPQPPKFEGRTMQDRRNFMRRYETYLTAINALQTQWSGAFAMPVGACIESRTKRMVARYEFNMAPHLITEEQWIGYFMKANTSSHVDYASVDEAMKKPQMRTTWHEPESRIMNLQADLEDVLDQFNLTEVAFEHEQRRIVKYLANALVPASFKAAIATKLTLHKNKRYKNEVVPFCAWVTTLIREFRTWEQAARAAATAGQSNQSTPRGTGRGNTGGRGNGGSRGATGDHGQHGGRRDGSEGHESRDGRGSRVCPSCQPGEAAQLLKARRERHDAARNATMRRFDVVEPGKPAQQRSCVDKGTTDAVVDGVSVNALLLDSGADTSLVARCVLHAIRVAGREVSVSDMDVVRLNPVGGRTIDVHREVIFREVVLTTSAGPLMLRTSKCYVEEANDAMDLTVGRPIMEILGYSTDKLLVEARDASPEWELGHTASANPSEDSADTALQRMCRLQVGTRDPPMPEDEADGIERHEIRTALPSMHPTDLKEVVKYLERKIEIAERMGLTLDGRAKLRAVMRVRVDNFRLEFGNDPPVRVAPMQVRLKNEARPVRAQPRRDFPNDRAFLDRHTAALLAHGLVYKNHRSRWASAPRIVRKREQDVDPTADPRMTIDTRIVNERTEPMS</sequence>
<dbReference type="InterPro" id="IPR043502">
    <property type="entry name" value="DNA/RNA_pol_sf"/>
</dbReference>
<proteinExistence type="predicted"/>
<feature type="compositionally biased region" description="Low complexity" evidence="1">
    <location>
        <begin position="341"/>
        <end position="354"/>
    </location>
</feature>
<comment type="caution">
    <text evidence="2">The sequence shown here is derived from an EMBL/GenBank/DDBJ whole genome shotgun (WGS) entry which is preliminary data.</text>
</comment>
<gene>
    <name evidence="2" type="ORF">Pfra01_001062600</name>
</gene>
<name>A0A9W7CT63_9STRA</name>
<dbReference type="Proteomes" id="UP001165121">
    <property type="component" value="Unassembled WGS sequence"/>
</dbReference>
<feature type="region of interest" description="Disordered" evidence="1">
    <location>
        <begin position="133"/>
        <end position="155"/>
    </location>
</feature>